<gene>
    <name evidence="2" type="ORF">AVEN_267492_1</name>
    <name evidence="1" type="ORF">AVEN_49028_1</name>
</gene>
<accession>A0A4Y2QVY5</accession>
<proteinExistence type="predicted"/>
<dbReference type="EMBL" id="BGPR01014985">
    <property type="protein sequence ID" value="GBN67552.1"/>
    <property type="molecule type" value="Genomic_DNA"/>
</dbReference>
<evidence type="ECO:0000313" key="1">
    <source>
        <dbReference type="EMBL" id="GBN67552.1"/>
    </source>
</evidence>
<dbReference type="Proteomes" id="UP000499080">
    <property type="component" value="Unassembled WGS sequence"/>
</dbReference>
<name>A0A4Y2QVY5_ARAVE</name>
<dbReference type="EMBL" id="BGPR01014986">
    <property type="protein sequence ID" value="GBN67561.1"/>
    <property type="molecule type" value="Genomic_DNA"/>
</dbReference>
<organism evidence="1 3">
    <name type="scientific">Araneus ventricosus</name>
    <name type="common">Orbweaver spider</name>
    <name type="synonym">Epeira ventricosa</name>
    <dbReference type="NCBI Taxonomy" id="182803"/>
    <lineage>
        <taxon>Eukaryota</taxon>
        <taxon>Metazoa</taxon>
        <taxon>Ecdysozoa</taxon>
        <taxon>Arthropoda</taxon>
        <taxon>Chelicerata</taxon>
        <taxon>Arachnida</taxon>
        <taxon>Araneae</taxon>
        <taxon>Araneomorphae</taxon>
        <taxon>Entelegynae</taxon>
        <taxon>Araneoidea</taxon>
        <taxon>Araneidae</taxon>
        <taxon>Araneus</taxon>
    </lineage>
</organism>
<protein>
    <submittedName>
        <fullName evidence="1">Uncharacterized protein</fullName>
    </submittedName>
</protein>
<evidence type="ECO:0000313" key="2">
    <source>
        <dbReference type="EMBL" id="GBN67561.1"/>
    </source>
</evidence>
<reference evidence="1 3" key="1">
    <citation type="journal article" date="2019" name="Sci. Rep.">
        <title>Orb-weaving spider Araneus ventricosus genome elucidates the spidroin gene catalogue.</title>
        <authorList>
            <person name="Kono N."/>
            <person name="Nakamura H."/>
            <person name="Ohtoshi R."/>
            <person name="Moran D.A.P."/>
            <person name="Shinohara A."/>
            <person name="Yoshida Y."/>
            <person name="Fujiwara M."/>
            <person name="Mori M."/>
            <person name="Tomita M."/>
            <person name="Arakawa K."/>
        </authorList>
    </citation>
    <scope>NUCLEOTIDE SEQUENCE [LARGE SCALE GENOMIC DNA]</scope>
</reference>
<comment type="caution">
    <text evidence="1">The sequence shown here is derived from an EMBL/GenBank/DDBJ whole genome shotgun (WGS) entry which is preliminary data.</text>
</comment>
<sequence length="88" mass="9810">MAERKFDLRGWEYSKSSDSIASPTHILGMNLDRHCNTLFINIPDLKEVLNEVITKRNILAPSLKVFNPIGITSPVLLQPNSGYEIGGN</sequence>
<dbReference type="OrthoDB" id="6777813at2759"/>
<keyword evidence="3" id="KW-1185">Reference proteome</keyword>
<evidence type="ECO:0000313" key="3">
    <source>
        <dbReference type="Proteomes" id="UP000499080"/>
    </source>
</evidence>
<dbReference type="AlphaFoldDB" id="A0A4Y2QVY5"/>